<dbReference type="EMBL" id="JANBPG010000187">
    <property type="protein sequence ID" value="KAJ1899036.1"/>
    <property type="molecule type" value="Genomic_DNA"/>
</dbReference>
<evidence type="ECO:0000313" key="2">
    <source>
        <dbReference type="Proteomes" id="UP001150581"/>
    </source>
</evidence>
<reference evidence="1" key="1">
    <citation type="submission" date="2022-07" db="EMBL/GenBank/DDBJ databases">
        <title>Phylogenomic reconstructions and comparative analyses of Kickxellomycotina fungi.</title>
        <authorList>
            <person name="Reynolds N.K."/>
            <person name="Stajich J.E."/>
            <person name="Barry K."/>
            <person name="Grigoriev I.V."/>
            <person name="Crous P."/>
            <person name="Smith M.E."/>
        </authorList>
    </citation>
    <scope>NUCLEOTIDE SEQUENCE</scope>
    <source>
        <strain evidence="1">Benny 63K</strain>
    </source>
</reference>
<dbReference type="Proteomes" id="UP001150581">
    <property type="component" value="Unassembled WGS sequence"/>
</dbReference>
<gene>
    <name evidence="1" type="ORF">LPJ66_002376</name>
</gene>
<keyword evidence="2" id="KW-1185">Reference proteome</keyword>
<proteinExistence type="predicted"/>
<accession>A0ACC1IQM7</accession>
<comment type="caution">
    <text evidence="1">The sequence shown here is derived from an EMBL/GenBank/DDBJ whole genome shotgun (WGS) entry which is preliminary data.</text>
</comment>
<organism evidence="1 2">
    <name type="scientific">Kickxella alabastrina</name>
    <dbReference type="NCBI Taxonomy" id="61397"/>
    <lineage>
        <taxon>Eukaryota</taxon>
        <taxon>Fungi</taxon>
        <taxon>Fungi incertae sedis</taxon>
        <taxon>Zoopagomycota</taxon>
        <taxon>Kickxellomycotina</taxon>
        <taxon>Kickxellomycetes</taxon>
        <taxon>Kickxellales</taxon>
        <taxon>Kickxellaceae</taxon>
        <taxon>Kickxella</taxon>
    </lineage>
</organism>
<name>A0ACC1IQM7_9FUNG</name>
<protein>
    <submittedName>
        <fullName evidence="1">Uncharacterized protein</fullName>
    </submittedName>
</protein>
<sequence length="170" mass="18540">MNARPPTKAVDLKLAPISLASICFSFGGNLNWLDLEASIGFPKQWAKTLSLATSFIALIYLCVAVVSYAVYGDLTKSPIMLSLAPTKQWLCRIGFCSLLMLVLVFCALFVSDISKVVPILGAVAASMVGFITPVACHVRLYKGNRVFLVWEYIWCGFITGIGTSQAFFDL</sequence>
<evidence type="ECO:0000313" key="1">
    <source>
        <dbReference type="EMBL" id="KAJ1899036.1"/>
    </source>
</evidence>